<feature type="chain" id="PRO_5035852692" evidence="1">
    <location>
        <begin position="25"/>
        <end position="147"/>
    </location>
</feature>
<name>A0A8S3ZZV7_9EUPU</name>
<feature type="signal peptide" evidence="1">
    <location>
        <begin position="1"/>
        <end position="24"/>
    </location>
</feature>
<evidence type="ECO:0000313" key="3">
    <source>
        <dbReference type="Proteomes" id="UP000678393"/>
    </source>
</evidence>
<reference evidence="2" key="1">
    <citation type="submission" date="2021-04" db="EMBL/GenBank/DDBJ databases">
        <authorList>
            <consortium name="Molecular Ecology Group"/>
        </authorList>
    </citation>
    <scope>NUCLEOTIDE SEQUENCE</scope>
</reference>
<dbReference type="EMBL" id="CAJHNH020007957">
    <property type="protein sequence ID" value="CAG5135157.1"/>
    <property type="molecule type" value="Genomic_DNA"/>
</dbReference>
<comment type="caution">
    <text evidence="2">The sequence shown here is derived from an EMBL/GenBank/DDBJ whole genome shotgun (WGS) entry which is preliminary data.</text>
</comment>
<protein>
    <submittedName>
        <fullName evidence="2">Uncharacterized protein</fullName>
    </submittedName>
</protein>
<keyword evidence="1" id="KW-0732">Signal</keyword>
<gene>
    <name evidence="2" type="ORF">CUNI_LOCUS20715</name>
</gene>
<proteinExistence type="predicted"/>
<evidence type="ECO:0000256" key="1">
    <source>
        <dbReference type="SAM" id="SignalP"/>
    </source>
</evidence>
<keyword evidence="3" id="KW-1185">Reference proteome</keyword>
<evidence type="ECO:0000313" key="2">
    <source>
        <dbReference type="EMBL" id="CAG5135157.1"/>
    </source>
</evidence>
<dbReference type="AlphaFoldDB" id="A0A8S3ZZV7"/>
<sequence>MATVTTQICLLLSAVYSLVYSQLAQPIDPNLGNAFGQPFIPGGGFDPNFIPNAGLFPTDPNAFPNTGNPGFPGTFPNTGNPGFPGTFPSQPAPLPRPNPMQSLLPLFLLRGGGDMAQMFALSSMMGGGGGFGAGGINPLMLMMLGGM</sequence>
<organism evidence="2 3">
    <name type="scientific">Candidula unifasciata</name>
    <dbReference type="NCBI Taxonomy" id="100452"/>
    <lineage>
        <taxon>Eukaryota</taxon>
        <taxon>Metazoa</taxon>
        <taxon>Spiralia</taxon>
        <taxon>Lophotrochozoa</taxon>
        <taxon>Mollusca</taxon>
        <taxon>Gastropoda</taxon>
        <taxon>Heterobranchia</taxon>
        <taxon>Euthyneura</taxon>
        <taxon>Panpulmonata</taxon>
        <taxon>Eupulmonata</taxon>
        <taxon>Stylommatophora</taxon>
        <taxon>Helicina</taxon>
        <taxon>Helicoidea</taxon>
        <taxon>Geomitridae</taxon>
        <taxon>Candidula</taxon>
    </lineage>
</organism>
<accession>A0A8S3ZZV7</accession>
<dbReference type="Proteomes" id="UP000678393">
    <property type="component" value="Unassembled WGS sequence"/>
</dbReference>